<dbReference type="InterPro" id="IPR020846">
    <property type="entry name" value="MFS_dom"/>
</dbReference>
<proteinExistence type="predicted"/>
<keyword evidence="9" id="KW-1185">Reference proteome</keyword>
<feature type="transmembrane region" description="Helical" evidence="6">
    <location>
        <begin position="135"/>
        <end position="155"/>
    </location>
</feature>
<dbReference type="PANTHER" id="PTHR43124:SF3">
    <property type="entry name" value="CHLORAMPHENICOL EFFLUX PUMP RV0191"/>
    <property type="match status" value="1"/>
</dbReference>
<feature type="transmembrane region" description="Helical" evidence="6">
    <location>
        <begin position="213"/>
        <end position="236"/>
    </location>
</feature>
<dbReference type="Pfam" id="PF07690">
    <property type="entry name" value="MFS_1"/>
    <property type="match status" value="1"/>
</dbReference>
<dbReference type="OrthoDB" id="7930524at2"/>
<accession>A0A317FL91</accession>
<keyword evidence="3 6" id="KW-0812">Transmembrane</keyword>
<evidence type="ECO:0000313" key="8">
    <source>
        <dbReference type="EMBL" id="PWS39333.1"/>
    </source>
</evidence>
<feature type="transmembrane region" description="Helical" evidence="6">
    <location>
        <begin position="41"/>
        <end position="65"/>
    </location>
</feature>
<feature type="transmembrane region" description="Helical" evidence="6">
    <location>
        <begin position="77"/>
        <end position="96"/>
    </location>
</feature>
<evidence type="ECO:0000256" key="2">
    <source>
        <dbReference type="ARBA" id="ARBA00022475"/>
    </source>
</evidence>
<dbReference type="PANTHER" id="PTHR43124">
    <property type="entry name" value="PURINE EFFLUX PUMP PBUE"/>
    <property type="match status" value="1"/>
</dbReference>
<dbReference type="AlphaFoldDB" id="A0A317FL91"/>
<dbReference type="SUPFAM" id="SSF103473">
    <property type="entry name" value="MFS general substrate transporter"/>
    <property type="match status" value="1"/>
</dbReference>
<feature type="transmembrane region" description="Helical" evidence="6">
    <location>
        <begin position="275"/>
        <end position="291"/>
    </location>
</feature>
<evidence type="ECO:0000256" key="4">
    <source>
        <dbReference type="ARBA" id="ARBA00022989"/>
    </source>
</evidence>
<keyword evidence="4 6" id="KW-1133">Transmembrane helix</keyword>
<feature type="transmembrane region" description="Helical" evidence="6">
    <location>
        <begin position="358"/>
        <end position="379"/>
    </location>
</feature>
<dbReference type="GO" id="GO:0022857">
    <property type="term" value="F:transmembrane transporter activity"/>
    <property type="evidence" value="ECO:0007669"/>
    <property type="project" value="InterPro"/>
</dbReference>
<feature type="transmembrane region" description="Helical" evidence="6">
    <location>
        <begin position="334"/>
        <end position="352"/>
    </location>
</feature>
<feature type="transmembrane region" description="Helical" evidence="6">
    <location>
        <begin position="161"/>
        <end position="181"/>
    </location>
</feature>
<evidence type="ECO:0000256" key="1">
    <source>
        <dbReference type="ARBA" id="ARBA00004651"/>
    </source>
</evidence>
<evidence type="ECO:0000256" key="5">
    <source>
        <dbReference type="ARBA" id="ARBA00023136"/>
    </source>
</evidence>
<dbReference type="InterPro" id="IPR011701">
    <property type="entry name" value="MFS"/>
</dbReference>
<dbReference type="CDD" id="cd17324">
    <property type="entry name" value="MFS_NepI_like"/>
    <property type="match status" value="1"/>
</dbReference>
<comment type="caution">
    <text evidence="8">The sequence shown here is derived from an EMBL/GenBank/DDBJ whole genome shotgun (WGS) entry which is preliminary data.</text>
</comment>
<evidence type="ECO:0000313" key="9">
    <source>
        <dbReference type="Proteomes" id="UP000245765"/>
    </source>
</evidence>
<sequence>MPLLSDPTTRLIFVLGLGAGASSLAGRALDPLVAVLSGEFGAAVATVALLSTAFALPYALVQPILGPVGDALGKRRVMRACLAVLTLALAASAFAPDLATLGALRVVAGMAAGGVFPLAIASIGDNVPLERRQVALSRLLVAGLTGSIAGGALAALLEPFIGWRGVILLCAAASLSGFLVLREAAPPPAKRFDIVEALTRYRGILGLKAARRLYLAVFLEGAMLLGVFPFLAPLFAERGQGGTREAGLAIAAYAFGGFVFAAMAPALLRRVGQSGTIRLGGVVCATGLAGLALAPSAWIGVGACLVLGTGFYMIHSSIQTRVTEVAPQARGSAVALHACSFFLGQSLGPVLMGAGRATLGPVAALLAVAAGMLLLGFWLGGAGGAKRPAGTRS</sequence>
<protein>
    <submittedName>
        <fullName evidence="8">MFS transporter</fullName>
    </submittedName>
</protein>
<name>A0A317FL91_9PROT</name>
<gene>
    <name evidence="8" type="ORF">DFH01_05710</name>
</gene>
<dbReference type="InterPro" id="IPR036259">
    <property type="entry name" value="MFS_trans_sf"/>
</dbReference>
<evidence type="ECO:0000256" key="6">
    <source>
        <dbReference type="SAM" id="Phobius"/>
    </source>
</evidence>
<dbReference type="EMBL" id="QGNA01000001">
    <property type="protein sequence ID" value="PWS39333.1"/>
    <property type="molecule type" value="Genomic_DNA"/>
</dbReference>
<dbReference type="PROSITE" id="PS50850">
    <property type="entry name" value="MFS"/>
    <property type="match status" value="1"/>
</dbReference>
<evidence type="ECO:0000256" key="3">
    <source>
        <dbReference type="ARBA" id="ARBA00022692"/>
    </source>
</evidence>
<keyword evidence="5 6" id="KW-0472">Membrane</keyword>
<comment type="subcellular location">
    <subcellularLocation>
        <location evidence="1">Cell membrane</location>
        <topology evidence="1">Multi-pass membrane protein</topology>
    </subcellularLocation>
</comment>
<dbReference type="Proteomes" id="UP000245765">
    <property type="component" value="Unassembled WGS sequence"/>
</dbReference>
<reference evidence="9" key="1">
    <citation type="submission" date="2018-05" db="EMBL/GenBank/DDBJ databases">
        <authorList>
            <person name="Du Z."/>
            <person name="Wang X."/>
        </authorList>
    </citation>
    <scope>NUCLEOTIDE SEQUENCE [LARGE SCALE GENOMIC DNA]</scope>
    <source>
        <strain evidence="9">CQN31</strain>
    </source>
</reference>
<feature type="transmembrane region" description="Helical" evidence="6">
    <location>
        <begin position="297"/>
        <end position="314"/>
    </location>
</feature>
<dbReference type="Gene3D" id="1.20.1250.20">
    <property type="entry name" value="MFS general substrate transporter like domains"/>
    <property type="match status" value="1"/>
</dbReference>
<feature type="transmembrane region" description="Helical" evidence="6">
    <location>
        <begin position="102"/>
        <end position="123"/>
    </location>
</feature>
<feature type="domain" description="Major facilitator superfamily (MFS) profile" evidence="7">
    <location>
        <begin position="11"/>
        <end position="388"/>
    </location>
</feature>
<dbReference type="GO" id="GO:0005886">
    <property type="term" value="C:plasma membrane"/>
    <property type="evidence" value="ECO:0007669"/>
    <property type="project" value="UniProtKB-SubCell"/>
</dbReference>
<dbReference type="InterPro" id="IPR050189">
    <property type="entry name" value="MFS_Efflux_Transporters"/>
</dbReference>
<feature type="transmembrane region" description="Helical" evidence="6">
    <location>
        <begin position="248"/>
        <end position="268"/>
    </location>
</feature>
<organism evidence="8 9">
    <name type="scientific">Falsiroseomonas bella</name>
    <dbReference type="NCBI Taxonomy" id="2184016"/>
    <lineage>
        <taxon>Bacteria</taxon>
        <taxon>Pseudomonadati</taxon>
        <taxon>Pseudomonadota</taxon>
        <taxon>Alphaproteobacteria</taxon>
        <taxon>Acetobacterales</taxon>
        <taxon>Roseomonadaceae</taxon>
        <taxon>Falsiroseomonas</taxon>
    </lineage>
</organism>
<keyword evidence="2" id="KW-1003">Cell membrane</keyword>
<evidence type="ECO:0000259" key="7">
    <source>
        <dbReference type="PROSITE" id="PS50850"/>
    </source>
</evidence>